<dbReference type="OrthoDB" id="6419888at2759"/>
<proteinExistence type="predicted"/>
<dbReference type="GO" id="GO:0016020">
    <property type="term" value="C:membrane"/>
    <property type="evidence" value="ECO:0007669"/>
    <property type="project" value="UniProtKB-SubCell"/>
</dbReference>
<evidence type="ECO:0000256" key="4">
    <source>
        <dbReference type="ARBA" id="ARBA00023136"/>
    </source>
</evidence>
<reference evidence="6 7" key="1">
    <citation type="submission" date="2020-08" db="EMBL/GenBank/DDBJ databases">
        <authorList>
            <person name="Hejnol A."/>
        </authorList>
    </citation>
    <scope>NUCLEOTIDE SEQUENCE [LARGE SCALE GENOMIC DNA]</scope>
</reference>
<feature type="transmembrane region" description="Helical" evidence="5">
    <location>
        <begin position="153"/>
        <end position="174"/>
    </location>
</feature>
<comment type="subcellular location">
    <subcellularLocation>
        <location evidence="1">Membrane</location>
        <topology evidence="1">Multi-pass membrane protein</topology>
    </subcellularLocation>
</comment>
<keyword evidence="7" id="KW-1185">Reference proteome</keyword>
<dbReference type="InterPro" id="IPR004031">
    <property type="entry name" value="PMP22/EMP/MP20/Claudin"/>
</dbReference>
<keyword evidence="3 5" id="KW-1133">Transmembrane helix</keyword>
<evidence type="ECO:0000256" key="1">
    <source>
        <dbReference type="ARBA" id="ARBA00004141"/>
    </source>
</evidence>
<comment type="caution">
    <text evidence="6">The sequence shown here is derived from an EMBL/GenBank/DDBJ whole genome shotgun (WGS) entry which is preliminary data.</text>
</comment>
<feature type="transmembrane region" description="Helical" evidence="5">
    <location>
        <begin position="181"/>
        <end position="205"/>
    </location>
</feature>
<keyword evidence="4 5" id="KW-0472">Membrane</keyword>
<dbReference type="Pfam" id="PF13903">
    <property type="entry name" value="Claudin_2"/>
    <property type="match status" value="1"/>
</dbReference>
<keyword evidence="2 5" id="KW-0812">Transmembrane</keyword>
<evidence type="ECO:0000256" key="2">
    <source>
        <dbReference type="ARBA" id="ARBA00022692"/>
    </source>
</evidence>
<accession>A0A7I8WCN8</accession>
<evidence type="ECO:0000313" key="6">
    <source>
        <dbReference type="EMBL" id="CAD5125822.1"/>
    </source>
</evidence>
<protein>
    <submittedName>
        <fullName evidence="6">DgyrCDS14026</fullName>
    </submittedName>
</protein>
<dbReference type="Gene3D" id="1.20.140.150">
    <property type="match status" value="1"/>
</dbReference>
<name>A0A7I8WCN8_9ANNE</name>
<evidence type="ECO:0000256" key="3">
    <source>
        <dbReference type="ARBA" id="ARBA00022989"/>
    </source>
</evidence>
<evidence type="ECO:0000313" key="7">
    <source>
        <dbReference type="Proteomes" id="UP000549394"/>
    </source>
</evidence>
<dbReference type="EMBL" id="CAJFCJ010000029">
    <property type="protein sequence ID" value="CAD5125822.1"/>
    <property type="molecule type" value="Genomic_DNA"/>
</dbReference>
<evidence type="ECO:0000256" key="5">
    <source>
        <dbReference type="SAM" id="Phobius"/>
    </source>
</evidence>
<organism evidence="6 7">
    <name type="scientific">Dimorphilus gyrociliatus</name>
    <dbReference type="NCBI Taxonomy" id="2664684"/>
    <lineage>
        <taxon>Eukaryota</taxon>
        <taxon>Metazoa</taxon>
        <taxon>Spiralia</taxon>
        <taxon>Lophotrochozoa</taxon>
        <taxon>Annelida</taxon>
        <taxon>Polychaeta</taxon>
        <taxon>Polychaeta incertae sedis</taxon>
        <taxon>Dinophilidae</taxon>
        <taxon>Dimorphilus</taxon>
    </lineage>
</organism>
<dbReference type="AlphaFoldDB" id="A0A7I8WCN8"/>
<gene>
    <name evidence="6" type="ORF">DGYR_LOCUS13140</name>
</gene>
<feature type="transmembrane region" description="Helical" evidence="5">
    <location>
        <begin position="239"/>
        <end position="261"/>
    </location>
</feature>
<dbReference type="Proteomes" id="UP000549394">
    <property type="component" value="Unassembled WGS sequence"/>
</dbReference>
<sequence>MQERARWRKRRGGVANVNYDGGRGIKQILRTYRFLSLTSSLLAVSAMTVGLCTVHWQRVFIDQDYLNFSTAWTMTEGECFFTFNNSRERSIYHVASPIDAGLWETCDRLDDNVRTLLSKSGQVASKCRSYHHIETSQLQLSDELDIVMGVTRSASACAIVATVTLIVGLLLGTFAAIKQQIIFATISGVCFFAAAIYVLFTLILVQLRSSRLKTAEGQLMRPMPDFVNDSLRVAGSVNVGLACVALVASCLAGAAWILFSLHLKKTRSNYMYSTNYDQICSM</sequence>